<feature type="transmembrane region" description="Helical" evidence="2">
    <location>
        <begin position="50"/>
        <end position="71"/>
    </location>
</feature>
<accession>A0ABU1SB54</accession>
<evidence type="ECO:0000256" key="2">
    <source>
        <dbReference type="SAM" id="Phobius"/>
    </source>
</evidence>
<keyword evidence="2" id="KW-0472">Membrane</keyword>
<proteinExistence type="predicted"/>
<evidence type="ECO:0000313" key="3">
    <source>
        <dbReference type="EMBL" id="MDR6866805.1"/>
    </source>
</evidence>
<feature type="transmembrane region" description="Helical" evidence="2">
    <location>
        <begin position="365"/>
        <end position="384"/>
    </location>
</feature>
<keyword evidence="2" id="KW-1133">Transmembrane helix</keyword>
<feature type="region of interest" description="Disordered" evidence="1">
    <location>
        <begin position="406"/>
        <end position="441"/>
    </location>
</feature>
<name>A0ABU1SB54_9MICO</name>
<feature type="transmembrane region" description="Helical" evidence="2">
    <location>
        <begin position="335"/>
        <end position="356"/>
    </location>
</feature>
<sequence>MLTVLASTGRVLRMHWPALVAWFLGGILARYAGIQLAGLVGAHWSIGGLLLLPLGVVARLVSFVGMFLVVRDGLRELSLIAPAPEDARERRAAFLQALLSGILPFFAVYAAWGMLRSDYEDYLMRALQVQHGIVWGALAAGEEVHVDDAGGPGLGVWTFVVIVVAFGLRWAWKRWQKRLPRASALVAVYLEAVWVFFFVWTLRDLIGILSEWVSHRAAIVWVEDFRAWIGERLAVLGWIWDGIGWALGEAGGILLQPLAWLTVAGVVYGQAIAAERPTLDLGRGRRYIDLARKRYSAAPGWARKRLGDLRDEVLSRFRPIGRSILLMWRAGPVVIATYVLLYTVALALSALVRIALIRLVGPHDIATFWAIADAVLFLAIPLIVEPIRVSVVAAGYDATLGALRRSASSGQGSIENRAKDGSAEGTGTSTQNGPSASAGTT</sequence>
<feature type="transmembrane region" description="Helical" evidence="2">
    <location>
        <begin position="154"/>
        <end position="172"/>
    </location>
</feature>
<comment type="caution">
    <text evidence="3">The sequence shown here is derived from an EMBL/GenBank/DDBJ whole genome shotgun (WGS) entry which is preliminary data.</text>
</comment>
<feature type="compositionally biased region" description="Polar residues" evidence="1">
    <location>
        <begin position="425"/>
        <end position="441"/>
    </location>
</feature>
<evidence type="ECO:0008006" key="5">
    <source>
        <dbReference type="Google" id="ProtNLM"/>
    </source>
</evidence>
<evidence type="ECO:0000256" key="1">
    <source>
        <dbReference type="SAM" id="MobiDB-lite"/>
    </source>
</evidence>
<keyword evidence="4" id="KW-1185">Reference proteome</keyword>
<dbReference type="EMBL" id="JAVDUM010000005">
    <property type="protein sequence ID" value="MDR6866805.1"/>
    <property type="molecule type" value="Genomic_DNA"/>
</dbReference>
<protein>
    <recommendedName>
        <fullName evidence="5">DUF4282 domain-containing protein</fullName>
    </recommendedName>
</protein>
<keyword evidence="2" id="KW-0812">Transmembrane</keyword>
<feature type="transmembrane region" description="Helical" evidence="2">
    <location>
        <begin position="20"/>
        <end position="44"/>
    </location>
</feature>
<organism evidence="3 4">
    <name type="scientific">Microbacterium resistens</name>
    <dbReference type="NCBI Taxonomy" id="156977"/>
    <lineage>
        <taxon>Bacteria</taxon>
        <taxon>Bacillati</taxon>
        <taxon>Actinomycetota</taxon>
        <taxon>Actinomycetes</taxon>
        <taxon>Micrococcales</taxon>
        <taxon>Microbacteriaceae</taxon>
        <taxon>Microbacterium</taxon>
    </lineage>
</organism>
<evidence type="ECO:0000313" key="4">
    <source>
        <dbReference type="Proteomes" id="UP001259347"/>
    </source>
</evidence>
<dbReference type="RefSeq" id="WP_310018949.1">
    <property type="nucleotide sequence ID" value="NZ_JAVDUM010000005.1"/>
</dbReference>
<feature type="transmembrane region" description="Helical" evidence="2">
    <location>
        <begin position="92"/>
        <end position="115"/>
    </location>
</feature>
<feature type="transmembrane region" description="Helical" evidence="2">
    <location>
        <begin position="184"/>
        <end position="202"/>
    </location>
</feature>
<dbReference type="Proteomes" id="UP001259347">
    <property type="component" value="Unassembled WGS sequence"/>
</dbReference>
<reference evidence="3 4" key="1">
    <citation type="submission" date="2023-07" db="EMBL/GenBank/DDBJ databases">
        <title>Sorghum-associated microbial communities from plants grown in Nebraska, USA.</title>
        <authorList>
            <person name="Schachtman D."/>
        </authorList>
    </citation>
    <scope>NUCLEOTIDE SEQUENCE [LARGE SCALE GENOMIC DNA]</scope>
    <source>
        <strain evidence="3 4">2980</strain>
    </source>
</reference>
<gene>
    <name evidence="3" type="ORF">J2Y69_001404</name>
</gene>